<feature type="transmembrane region" description="Helical" evidence="8">
    <location>
        <begin position="753"/>
        <end position="770"/>
    </location>
</feature>
<feature type="transmembrane region" description="Helical" evidence="8">
    <location>
        <begin position="727"/>
        <end position="746"/>
    </location>
</feature>
<evidence type="ECO:0000256" key="8">
    <source>
        <dbReference type="SAM" id="Phobius"/>
    </source>
</evidence>
<evidence type="ECO:0000256" key="7">
    <source>
        <dbReference type="ARBA" id="ARBA00023136"/>
    </source>
</evidence>
<evidence type="ECO:0000256" key="4">
    <source>
        <dbReference type="ARBA" id="ARBA00022741"/>
    </source>
</evidence>
<name>A0A8B6EX80_MYTGA</name>
<sequence>MFASRQLVRLFSTSQSWYDKMRIAIIGQSMFGADVYRLLQKDGHHIVGVFTVPDVNGKPDPLALAASTDGIPVFKYKRWQLKKQAISEVLEEYKSVKADLNVLPFCSQFIPMDVINFPKSKSIIYHPSILPRHRGASAINWTLIQGDPSAGFSVFWADDGLDTGPILLQKKCYVAPNDTVDSIYNRFLYPEGVKAMGEAVKMITENRAPSIVQSEEGATYDAMLNKKALTEIKFDQTAQDVHNFIRGCDKVPGAWATVNGQNVTLFGSRVWDRIEPRGTSVEVKGSSKPGIVHKYGLVLFGNDGKMKDDGINEICTVVAALNFGNTYSGYAFSTKSDFEKNPLNISINTPGICTGRPLFGKRYPTCILFDSQKKNVLCYGYDAEKKWVENGDAYRESCFFFSHLRETLKSNGVIENEENVLEKKYFQIWRYLEALIAECKNEVDVTRWVITVPTYMTDTGEQILKMCIKKAGIPVHQLTLVTDAEASFAYCQKLLESERNFEGSTEYMIVDLGDNNADIRVVKKVCGELRVKYRQTRTVPTPSIFKQFLRNLNRLLSSRRMDIIKKDPLGYLEIERGLEEVKLSAKRKKPIIVHLHQTTLDALKESIGDAKFPQIDITNRVMILYHSTYAKIFRNLIEHVTSRMEKVFEVYREANKVTHIVMTGDFYQCCLVKESVEIKFPQKRIISSAFEEETVVKGAVLYGWQPFKYTFEVFENSFFAVTEKAPMWRHLTVTISVAAATVLIAMTTDCLGIVLTFNGVVVACPLAFIIPPLCVMKLRQEPVLSKENIFPILVATFGILASVIGIIVAVYNLTKGIECSHGKEMFYCLTPSRINGSMLASNTTL</sequence>
<comment type="caution">
    <text evidence="12">The sequence shown here is derived from an EMBL/GenBank/DDBJ whole genome shotgun (WGS) entry which is preliminary data.</text>
</comment>
<dbReference type="InterPro" id="IPR011034">
    <property type="entry name" value="Formyl_transferase-like_C_sf"/>
</dbReference>
<dbReference type="AlphaFoldDB" id="A0A8B6EX80"/>
<keyword evidence="3 8" id="KW-0812">Transmembrane</keyword>
<dbReference type="Gene3D" id="3.40.50.170">
    <property type="entry name" value="Formyl transferase, N-terminal domain"/>
    <property type="match status" value="1"/>
</dbReference>
<dbReference type="Proteomes" id="UP000596742">
    <property type="component" value="Unassembled WGS sequence"/>
</dbReference>
<evidence type="ECO:0000313" key="12">
    <source>
        <dbReference type="EMBL" id="VDI40515.1"/>
    </source>
</evidence>
<dbReference type="GO" id="GO:0140662">
    <property type="term" value="F:ATP-dependent protein folding chaperone"/>
    <property type="evidence" value="ECO:0007669"/>
    <property type="project" value="InterPro"/>
</dbReference>
<feature type="domain" description="Formyl transferase N-terminal" evidence="9">
    <location>
        <begin position="21"/>
        <end position="197"/>
    </location>
</feature>
<dbReference type="Gene3D" id="3.10.25.10">
    <property type="entry name" value="Formyl transferase, C-terminal domain"/>
    <property type="match status" value="1"/>
</dbReference>
<dbReference type="InterPro" id="IPR043129">
    <property type="entry name" value="ATPase_NBD"/>
</dbReference>
<dbReference type="PROSITE" id="PS00373">
    <property type="entry name" value="GART"/>
    <property type="match status" value="1"/>
</dbReference>
<evidence type="ECO:0000256" key="1">
    <source>
        <dbReference type="ARBA" id="ARBA00004370"/>
    </source>
</evidence>
<dbReference type="GO" id="GO:0016020">
    <property type="term" value="C:membrane"/>
    <property type="evidence" value="ECO:0007669"/>
    <property type="project" value="UniProtKB-SubCell"/>
</dbReference>
<protein>
    <recommendedName>
        <fullName evidence="14">Formyltetrahydrofolate dehydrogenase</fullName>
    </recommendedName>
</protein>
<dbReference type="Gene3D" id="3.30.420.40">
    <property type="match status" value="2"/>
</dbReference>
<feature type="transmembrane region" description="Helical" evidence="8">
    <location>
        <begin position="790"/>
        <end position="813"/>
    </location>
</feature>
<dbReference type="Gene3D" id="3.90.640.10">
    <property type="entry name" value="Actin, Chain A, domain 4"/>
    <property type="match status" value="1"/>
</dbReference>
<keyword evidence="5" id="KW-0067">ATP-binding</keyword>
<evidence type="ECO:0000313" key="13">
    <source>
        <dbReference type="Proteomes" id="UP000596742"/>
    </source>
</evidence>
<comment type="subcellular location">
    <subcellularLocation>
        <location evidence="1">Membrane</location>
    </subcellularLocation>
</comment>
<dbReference type="Pfam" id="PF02911">
    <property type="entry name" value="Formyl_trans_C"/>
    <property type="match status" value="1"/>
</dbReference>
<dbReference type="InterPro" id="IPR037022">
    <property type="entry name" value="Formyl_trans_C_sf"/>
</dbReference>
<reference evidence="12" key="1">
    <citation type="submission" date="2018-11" db="EMBL/GenBank/DDBJ databases">
        <authorList>
            <person name="Alioto T."/>
            <person name="Alioto T."/>
        </authorList>
    </citation>
    <scope>NUCLEOTIDE SEQUENCE</scope>
</reference>
<accession>A0A8B6EX80</accession>
<dbReference type="InterPro" id="IPR005793">
    <property type="entry name" value="Formyl_trans_C"/>
</dbReference>
<dbReference type="SUPFAM" id="SSF53328">
    <property type="entry name" value="Formyltransferase"/>
    <property type="match status" value="1"/>
</dbReference>
<dbReference type="SUPFAM" id="SSF53067">
    <property type="entry name" value="Actin-like ATPase domain"/>
    <property type="match status" value="2"/>
</dbReference>
<evidence type="ECO:0000256" key="5">
    <source>
        <dbReference type="ARBA" id="ARBA00022840"/>
    </source>
</evidence>
<evidence type="ECO:0000256" key="3">
    <source>
        <dbReference type="ARBA" id="ARBA00022692"/>
    </source>
</evidence>
<dbReference type="InterPro" id="IPR013126">
    <property type="entry name" value="Hsp_70_fam"/>
</dbReference>
<dbReference type="InterPro" id="IPR013057">
    <property type="entry name" value="AA_transpt_TM"/>
</dbReference>
<keyword evidence="6 8" id="KW-1133">Transmembrane helix</keyword>
<dbReference type="InterPro" id="IPR036477">
    <property type="entry name" value="Formyl_transf_N_sf"/>
</dbReference>
<organism evidence="12 13">
    <name type="scientific">Mytilus galloprovincialis</name>
    <name type="common">Mediterranean mussel</name>
    <dbReference type="NCBI Taxonomy" id="29158"/>
    <lineage>
        <taxon>Eukaryota</taxon>
        <taxon>Metazoa</taxon>
        <taxon>Spiralia</taxon>
        <taxon>Lophotrochozoa</taxon>
        <taxon>Mollusca</taxon>
        <taxon>Bivalvia</taxon>
        <taxon>Autobranchia</taxon>
        <taxon>Pteriomorphia</taxon>
        <taxon>Mytilida</taxon>
        <taxon>Mytiloidea</taxon>
        <taxon>Mytilidae</taxon>
        <taxon>Mytilinae</taxon>
        <taxon>Mytilus</taxon>
    </lineage>
</organism>
<dbReference type="Pfam" id="PF00012">
    <property type="entry name" value="HSP70"/>
    <property type="match status" value="1"/>
</dbReference>
<comment type="similarity">
    <text evidence="2">Belongs to the heat shock protein 70 family.</text>
</comment>
<keyword evidence="4" id="KW-0547">Nucleotide-binding</keyword>
<dbReference type="PANTHER" id="PTHR11138:SF5">
    <property type="entry name" value="METHIONYL-TRNA FORMYLTRANSFERASE, MITOCHONDRIAL"/>
    <property type="match status" value="1"/>
</dbReference>
<dbReference type="InterPro" id="IPR001555">
    <property type="entry name" value="GART_AS"/>
</dbReference>
<evidence type="ECO:0008006" key="14">
    <source>
        <dbReference type="Google" id="ProtNLM"/>
    </source>
</evidence>
<dbReference type="GO" id="GO:0005829">
    <property type="term" value="C:cytosol"/>
    <property type="evidence" value="ECO:0007669"/>
    <property type="project" value="TreeGrafter"/>
</dbReference>
<dbReference type="Pfam" id="PF01490">
    <property type="entry name" value="Aa_trans"/>
    <property type="match status" value="1"/>
</dbReference>
<dbReference type="CDD" id="cd08647">
    <property type="entry name" value="FMT_core_FDH_N"/>
    <property type="match status" value="1"/>
</dbReference>
<dbReference type="FunFam" id="3.40.50.170:FF:000002">
    <property type="entry name" value="10-formyltetrahydrofolate dehydrogenase"/>
    <property type="match status" value="1"/>
</dbReference>
<evidence type="ECO:0000256" key="2">
    <source>
        <dbReference type="ARBA" id="ARBA00007381"/>
    </source>
</evidence>
<dbReference type="OrthoDB" id="310895at2759"/>
<dbReference type="GO" id="GO:0004479">
    <property type="term" value="F:methionyl-tRNA formyltransferase activity"/>
    <property type="evidence" value="ECO:0007669"/>
    <property type="project" value="TreeGrafter"/>
</dbReference>
<dbReference type="SUPFAM" id="SSF50486">
    <property type="entry name" value="FMT C-terminal domain-like"/>
    <property type="match status" value="1"/>
</dbReference>
<feature type="domain" description="Formyl transferase C-terminal" evidence="11">
    <location>
        <begin position="226"/>
        <end position="278"/>
    </location>
</feature>
<dbReference type="InterPro" id="IPR002376">
    <property type="entry name" value="Formyl_transf_N"/>
</dbReference>
<keyword evidence="13" id="KW-1185">Reference proteome</keyword>
<evidence type="ECO:0000256" key="6">
    <source>
        <dbReference type="ARBA" id="ARBA00022989"/>
    </source>
</evidence>
<gene>
    <name evidence="12" type="ORF">MGAL_10B092201A</name>
</gene>
<dbReference type="GO" id="GO:0005524">
    <property type="term" value="F:ATP binding"/>
    <property type="evidence" value="ECO:0007669"/>
    <property type="project" value="UniProtKB-KW"/>
</dbReference>
<dbReference type="Pfam" id="PF00551">
    <property type="entry name" value="Formyl_trans_N"/>
    <property type="match status" value="1"/>
</dbReference>
<evidence type="ECO:0000259" key="11">
    <source>
        <dbReference type="Pfam" id="PF02911"/>
    </source>
</evidence>
<dbReference type="FunFam" id="3.10.25.10:FF:000002">
    <property type="entry name" value="10-formyltetrahydrofolate dehydrogenase"/>
    <property type="match status" value="1"/>
</dbReference>
<proteinExistence type="inferred from homology"/>
<dbReference type="EMBL" id="UYJE01005812">
    <property type="protein sequence ID" value="VDI40515.1"/>
    <property type="molecule type" value="Genomic_DNA"/>
</dbReference>
<dbReference type="PANTHER" id="PTHR11138">
    <property type="entry name" value="METHIONYL-TRNA FORMYLTRANSFERASE"/>
    <property type="match status" value="1"/>
</dbReference>
<evidence type="ECO:0000259" key="9">
    <source>
        <dbReference type="Pfam" id="PF00551"/>
    </source>
</evidence>
<keyword evidence="7 8" id="KW-0472">Membrane</keyword>
<feature type="domain" description="Amino acid transporter transmembrane" evidence="10">
    <location>
        <begin position="711"/>
        <end position="809"/>
    </location>
</feature>
<evidence type="ECO:0000259" key="10">
    <source>
        <dbReference type="Pfam" id="PF01490"/>
    </source>
</evidence>